<evidence type="ECO:0000256" key="2">
    <source>
        <dbReference type="SAM" id="SignalP"/>
    </source>
</evidence>
<accession>A0A8H5CAM8</accession>
<dbReference type="AlphaFoldDB" id="A0A8H5CAM8"/>
<evidence type="ECO:0000256" key="1">
    <source>
        <dbReference type="SAM" id="MobiDB-lite"/>
    </source>
</evidence>
<dbReference type="EMBL" id="JAACJK010000016">
    <property type="protein sequence ID" value="KAF5338209.1"/>
    <property type="molecule type" value="Genomic_DNA"/>
</dbReference>
<gene>
    <name evidence="3" type="ORF">D9611_014608</name>
</gene>
<feature type="signal peptide" evidence="2">
    <location>
        <begin position="1"/>
        <end position="22"/>
    </location>
</feature>
<keyword evidence="4" id="KW-1185">Reference proteome</keyword>
<organism evidence="3 4">
    <name type="scientific">Ephemerocybe angulata</name>
    <dbReference type="NCBI Taxonomy" id="980116"/>
    <lineage>
        <taxon>Eukaryota</taxon>
        <taxon>Fungi</taxon>
        <taxon>Dikarya</taxon>
        <taxon>Basidiomycota</taxon>
        <taxon>Agaricomycotina</taxon>
        <taxon>Agaricomycetes</taxon>
        <taxon>Agaricomycetidae</taxon>
        <taxon>Agaricales</taxon>
        <taxon>Agaricineae</taxon>
        <taxon>Psathyrellaceae</taxon>
        <taxon>Ephemerocybe</taxon>
    </lineage>
</organism>
<dbReference type="OrthoDB" id="10409749at2759"/>
<protein>
    <submittedName>
        <fullName evidence="3">Uncharacterized protein</fullName>
    </submittedName>
</protein>
<dbReference type="Proteomes" id="UP000541558">
    <property type="component" value="Unassembled WGS sequence"/>
</dbReference>
<feature type="compositionally biased region" description="Basic and acidic residues" evidence="1">
    <location>
        <begin position="87"/>
        <end position="107"/>
    </location>
</feature>
<proteinExistence type="predicted"/>
<evidence type="ECO:0000313" key="4">
    <source>
        <dbReference type="Proteomes" id="UP000541558"/>
    </source>
</evidence>
<keyword evidence="2" id="KW-0732">Signal</keyword>
<feature type="region of interest" description="Disordered" evidence="1">
    <location>
        <begin position="76"/>
        <end position="116"/>
    </location>
</feature>
<evidence type="ECO:0000313" key="3">
    <source>
        <dbReference type="EMBL" id="KAF5338209.1"/>
    </source>
</evidence>
<reference evidence="3 4" key="1">
    <citation type="journal article" date="2020" name="ISME J.">
        <title>Uncovering the hidden diversity of litter-decomposition mechanisms in mushroom-forming fungi.</title>
        <authorList>
            <person name="Floudas D."/>
            <person name="Bentzer J."/>
            <person name="Ahren D."/>
            <person name="Johansson T."/>
            <person name="Persson P."/>
            <person name="Tunlid A."/>
        </authorList>
    </citation>
    <scope>NUCLEOTIDE SEQUENCE [LARGE SCALE GENOMIC DNA]</scope>
    <source>
        <strain evidence="3 4">CBS 175.51</strain>
    </source>
</reference>
<name>A0A8H5CAM8_9AGAR</name>
<sequence>MRFSTTLTLLSALILSGSNVLAIPVPATDAVSNDLTSLAARELSYESTVEARAFGFDAPILEERGVRSAWRNLKNKITGGGSSAPAELERRELGGDSELLERGEGKSSTRPVKVSSRYRRRSLSAADLRARREELEQRDVRVALGTYLNLRRRALERDSIVERSGHGRW</sequence>
<feature type="chain" id="PRO_5034048727" evidence="2">
    <location>
        <begin position="23"/>
        <end position="169"/>
    </location>
</feature>
<comment type="caution">
    <text evidence="3">The sequence shown here is derived from an EMBL/GenBank/DDBJ whole genome shotgun (WGS) entry which is preliminary data.</text>
</comment>